<evidence type="ECO:0000256" key="8">
    <source>
        <dbReference type="SAM" id="Phobius"/>
    </source>
</evidence>
<evidence type="ECO:0000256" key="7">
    <source>
        <dbReference type="ARBA" id="ARBA00023136"/>
    </source>
</evidence>
<evidence type="ECO:0000256" key="2">
    <source>
        <dbReference type="ARBA" id="ARBA00007935"/>
    </source>
</evidence>
<dbReference type="SUPFAM" id="SSF81345">
    <property type="entry name" value="ABC transporter involved in vitamin B12 uptake, BtuC"/>
    <property type="match status" value="1"/>
</dbReference>
<evidence type="ECO:0000256" key="1">
    <source>
        <dbReference type="ARBA" id="ARBA00004651"/>
    </source>
</evidence>
<evidence type="ECO:0000313" key="10">
    <source>
        <dbReference type="Proteomes" id="UP000822993"/>
    </source>
</evidence>
<dbReference type="GO" id="GO:0033214">
    <property type="term" value="P:siderophore-iron import into cell"/>
    <property type="evidence" value="ECO:0007669"/>
    <property type="project" value="TreeGrafter"/>
</dbReference>
<name>A0A9D5U9A1_9CELL</name>
<feature type="transmembrane region" description="Helical" evidence="8">
    <location>
        <begin position="105"/>
        <end position="124"/>
    </location>
</feature>
<dbReference type="CDD" id="cd06550">
    <property type="entry name" value="TM_ABC_iron-siderophores_like"/>
    <property type="match status" value="1"/>
</dbReference>
<dbReference type="EMBL" id="JACSPN010000010">
    <property type="protein sequence ID" value="MBE7700513.1"/>
    <property type="molecule type" value="Genomic_DNA"/>
</dbReference>
<keyword evidence="10" id="KW-1185">Reference proteome</keyword>
<evidence type="ECO:0000313" key="9">
    <source>
        <dbReference type="EMBL" id="MBE7700513.1"/>
    </source>
</evidence>
<dbReference type="RefSeq" id="WP_193719794.1">
    <property type="nucleotide sequence ID" value="NZ_JACSPN010000010.1"/>
</dbReference>
<dbReference type="PANTHER" id="PTHR30472:SF27">
    <property type="entry name" value="PETROBACTIN IMPORT SYSTEM PERMEASE PROTEIN YCLN"/>
    <property type="match status" value="1"/>
</dbReference>
<feature type="transmembrane region" description="Helical" evidence="8">
    <location>
        <begin position="242"/>
        <end position="275"/>
    </location>
</feature>
<feature type="transmembrane region" description="Helical" evidence="8">
    <location>
        <begin position="131"/>
        <end position="150"/>
    </location>
</feature>
<feature type="transmembrane region" description="Helical" evidence="8">
    <location>
        <begin position="314"/>
        <end position="333"/>
    </location>
</feature>
<dbReference type="GO" id="GO:0022857">
    <property type="term" value="F:transmembrane transporter activity"/>
    <property type="evidence" value="ECO:0007669"/>
    <property type="project" value="InterPro"/>
</dbReference>
<sequence>MNPTLTSPAARTGAAVPARPVLRRRLALPALVLVVVALLVASLMVGGYDITFANLFTADAWNMFLISRVPRTLALVFAGVAMSVSGVIMQVLTQNRFVEPTTIGTSQWAGFGILVMLIAVPGASMMLRMSVATLFAFVGTLAFMAIVRRVSLQSSIVVPLIGIMLGAVVSAVTVYLAATFDLLQAMDTWRSGGFSSIVRGAYEPLWIVAGTTVATFFLADRLTVAGLGRDLATNVGLRYERVVLLGTLVVAVATGVTSVVVGFLPFLGLIVPNMVSMVRGDDVRKNLPWVALVSVALILVCDLIGRVVIAPLELPVSVVLGTVGSVGFIALVLRQRRHVTY</sequence>
<proteinExistence type="inferred from homology"/>
<dbReference type="Pfam" id="PF01032">
    <property type="entry name" value="FecCD"/>
    <property type="match status" value="1"/>
</dbReference>
<dbReference type="InterPro" id="IPR000522">
    <property type="entry name" value="ABC_transptr_permease_BtuC"/>
</dbReference>
<comment type="caution">
    <text evidence="9">The sequence shown here is derived from an EMBL/GenBank/DDBJ whole genome shotgun (WGS) entry which is preliminary data.</text>
</comment>
<feature type="transmembrane region" description="Helical" evidence="8">
    <location>
        <begin position="156"/>
        <end position="183"/>
    </location>
</feature>
<keyword evidence="5 8" id="KW-0812">Transmembrane</keyword>
<dbReference type="Proteomes" id="UP000822993">
    <property type="component" value="Unassembled WGS sequence"/>
</dbReference>
<evidence type="ECO:0000256" key="6">
    <source>
        <dbReference type="ARBA" id="ARBA00022989"/>
    </source>
</evidence>
<comment type="subcellular location">
    <subcellularLocation>
        <location evidence="1">Cell membrane</location>
        <topology evidence="1">Multi-pass membrane protein</topology>
    </subcellularLocation>
</comment>
<feature type="transmembrane region" description="Helical" evidence="8">
    <location>
        <begin position="72"/>
        <end position="93"/>
    </location>
</feature>
<feature type="transmembrane region" description="Helical" evidence="8">
    <location>
        <begin position="26"/>
        <end position="51"/>
    </location>
</feature>
<dbReference type="InterPro" id="IPR037294">
    <property type="entry name" value="ABC_BtuC-like"/>
</dbReference>
<evidence type="ECO:0000256" key="3">
    <source>
        <dbReference type="ARBA" id="ARBA00022448"/>
    </source>
</evidence>
<evidence type="ECO:0000256" key="5">
    <source>
        <dbReference type="ARBA" id="ARBA00022692"/>
    </source>
</evidence>
<keyword evidence="3" id="KW-0813">Transport</keyword>
<keyword evidence="7 8" id="KW-0472">Membrane</keyword>
<organism evidence="9 10">
    <name type="scientific">Oerskovia douganii</name>
    <dbReference type="NCBI Taxonomy" id="2762210"/>
    <lineage>
        <taxon>Bacteria</taxon>
        <taxon>Bacillati</taxon>
        <taxon>Actinomycetota</taxon>
        <taxon>Actinomycetes</taxon>
        <taxon>Micrococcales</taxon>
        <taxon>Cellulomonadaceae</taxon>
        <taxon>Oerskovia</taxon>
    </lineage>
</organism>
<dbReference type="AlphaFoldDB" id="A0A9D5U9A1"/>
<dbReference type="Gene3D" id="1.10.3470.10">
    <property type="entry name" value="ABC transporter involved in vitamin B12 uptake, BtuC"/>
    <property type="match status" value="1"/>
</dbReference>
<feature type="transmembrane region" description="Helical" evidence="8">
    <location>
        <begin position="204"/>
        <end position="222"/>
    </location>
</feature>
<gene>
    <name evidence="9" type="ORF">H9623_09375</name>
</gene>
<evidence type="ECO:0000256" key="4">
    <source>
        <dbReference type="ARBA" id="ARBA00022475"/>
    </source>
</evidence>
<dbReference type="PANTHER" id="PTHR30472">
    <property type="entry name" value="FERRIC ENTEROBACTIN TRANSPORT SYSTEM PERMEASE PROTEIN"/>
    <property type="match status" value="1"/>
</dbReference>
<reference evidence="9 10" key="1">
    <citation type="submission" date="2020-08" db="EMBL/GenBank/DDBJ databases">
        <title>A Genomic Blueprint of the Chicken Gut Microbiome.</title>
        <authorList>
            <person name="Gilroy R."/>
            <person name="Ravi A."/>
            <person name="Getino M."/>
            <person name="Pursley I."/>
            <person name="Horton D.L."/>
            <person name="Alikhan N.-F."/>
            <person name="Baker D."/>
            <person name="Gharbi K."/>
            <person name="Hall N."/>
            <person name="Watson M."/>
            <person name="Adriaenssens E.M."/>
            <person name="Foster-Nyarko E."/>
            <person name="Jarju S."/>
            <person name="Secka A."/>
            <person name="Antonio M."/>
            <person name="Oren A."/>
            <person name="Chaudhuri R."/>
            <person name="La Ragione R.M."/>
            <person name="Hildebrand F."/>
            <person name="Pallen M.J."/>
        </authorList>
    </citation>
    <scope>NUCLEOTIDE SEQUENCE [LARGE SCALE GENOMIC DNA]</scope>
    <source>
        <strain evidence="9 10">Sa1BUA8</strain>
    </source>
</reference>
<accession>A0A9D5U9A1</accession>
<dbReference type="GO" id="GO:0005886">
    <property type="term" value="C:plasma membrane"/>
    <property type="evidence" value="ECO:0007669"/>
    <property type="project" value="UniProtKB-SubCell"/>
</dbReference>
<feature type="transmembrane region" description="Helical" evidence="8">
    <location>
        <begin position="287"/>
        <end position="308"/>
    </location>
</feature>
<comment type="similarity">
    <text evidence="2">Belongs to the binding-protein-dependent transport system permease family. FecCD subfamily.</text>
</comment>
<protein>
    <submittedName>
        <fullName evidence="9">Iron chelate uptake ABC transporter family permease subunit</fullName>
    </submittedName>
</protein>
<keyword evidence="4" id="KW-1003">Cell membrane</keyword>
<keyword evidence="6 8" id="KW-1133">Transmembrane helix</keyword>